<dbReference type="GO" id="GO:0009236">
    <property type="term" value="P:cobalamin biosynthetic process"/>
    <property type="evidence" value="ECO:0007669"/>
    <property type="project" value="UniProtKB-UniRule"/>
</dbReference>
<evidence type="ECO:0000256" key="5">
    <source>
        <dbReference type="ARBA" id="ARBA00022840"/>
    </source>
</evidence>
<keyword evidence="4 6" id="KW-0547">Nucleotide-binding</keyword>
<keyword evidence="6" id="KW-0169">Cobalamin biosynthesis</keyword>
<dbReference type="InterPro" id="IPR029499">
    <property type="entry name" value="PduO-typ"/>
</dbReference>
<dbReference type="AlphaFoldDB" id="A0A2D0N5Y1"/>
<dbReference type="OrthoDB" id="9778896at2"/>
<evidence type="ECO:0000256" key="6">
    <source>
        <dbReference type="RuleBase" id="RU366026"/>
    </source>
</evidence>
<reference evidence="8 9" key="1">
    <citation type="submission" date="2017-10" db="EMBL/GenBank/DDBJ databases">
        <title>The draft genome sequence of Lewinella nigricans NBRC 102662.</title>
        <authorList>
            <person name="Wang K."/>
        </authorList>
    </citation>
    <scope>NUCLEOTIDE SEQUENCE [LARGE SCALE GENOMIC DNA]</scope>
    <source>
        <strain evidence="8 9">NBRC 102662</strain>
    </source>
</reference>
<comment type="subunit">
    <text evidence="2">Homotrimer.</text>
</comment>
<dbReference type="InterPro" id="IPR016030">
    <property type="entry name" value="CblAdoTrfase-like"/>
</dbReference>
<comment type="caution">
    <text evidence="8">The sequence shown here is derived from an EMBL/GenBank/DDBJ whole genome shotgun (WGS) entry which is preliminary data.</text>
</comment>
<protein>
    <recommendedName>
        <fullName evidence="6">Corrinoid adenosyltransferase</fullName>
        <ecNumber evidence="6">2.5.1.17</ecNumber>
    </recommendedName>
    <alternativeName>
        <fullName evidence="6">Cob(II)alamin adenosyltransferase</fullName>
    </alternativeName>
    <alternativeName>
        <fullName evidence="6">Cob(II)yrinic acid a,c-diamide adenosyltransferase</fullName>
    </alternativeName>
    <alternativeName>
        <fullName evidence="6">Cobinamide/cobalamin adenosyltransferase</fullName>
    </alternativeName>
</protein>
<comment type="catalytic activity">
    <reaction evidence="6">
        <text>2 cob(II)alamin + reduced [electron-transfer flavoprotein] + 2 ATP = 2 adenosylcob(III)alamin + 2 triphosphate + oxidized [electron-transfer flavoprotein] + 3 H(+)</text>
        <dbReference type="Rhea" id="RHEA:28671"/>
        <dbReference type="Rhea" id="RHEA-COMP:10685"/>
        <dbReference type="Rhea" id="RHEA-COMP:10686"/>
        <dbReference type="ChEBI" id="CHEBI:15378"/>
        <dbReference type="ChEBI" id="CHEBI:16304"/>
        <dbReference type="ChEBI" id="CHEBI:18036"/>
        <dbReference type="ChEBI" id="CHEBI:18408"/>
        <dbReference type="ChEBI" id="CHEBI:30616"/>
        <dbReference type="ChEBI" id="CHEBI:57692"/>
        <dbReference type="ChEBI" id="CHEBI:58307"/>
        <dbReference type="EC" id="2.5.1.17"/>
    </reaction>
</comment>
<proteinExistence type="inferred from homology"/>
<dbReference type="FunFam" id="1.20.1200.10:FF:000001">
    <property type="entry name" value="Cob(I)yrinic acid a,c-diamide adenosyltransferase"/>
    <property type="match status" value="1"/>
</dbReference>
<accession>A0A2D0N5Y1</accession>
<dbReference type="RefSeq" id="WP_099152832.1">
    <property type="nucleotide sequence ID" value="NZ_PDUD01000029.1"/>
</dbReference>
<keyword evidence="9" id="KW-1185">Reference proteome</keyword>
<organism evidence="8 9">
    <name type="scientific">Flavilitoribacter nigricans (strain ATCC 23147 / DSM 23189 / NBRC 102662 / NCIMB 1420 / SS-2)</name>
    <name type="common">Lewinella nigricans</name>
    <dbReference type="NCBI Taxonomy" id="1122177"/>
    <lineage>
        <taxon>Bacteria</taxon>
        <taxon>Pseudomonadati</taxon>
        <taxon>Bacteroidota</taxon>
        <taxon>Saprospiria</taxon>
        <taxon>Saprospirales</taxon>
        <taxon>Lewinellaceae</taxon>
        <taxon>Flavilitoribacter</taxon>
    </lineage>
</organism>
<comment type="catalytic activity">
    <reaction evidence="6">
        <text>2 cob(II)yrinate a,c diamide + reduced [electron-transfer flavoprotein] + 2 ATP = 2 adenosylcob(III)yrinate a,c-diamide + 2 triphosphate + oxidized [electron-transfer flavoprotein] + 3 H(+)</text>
        <dbReference type="Rhea" id="RHEA:11528"/>
        <dbReference type="Rhea" id="RHEA-COMP:10685"/>
        <dbReference type="Rhea" id="RHEA-COMP:10686"/>
        <dbReference type="ChEBI" id="CHEBI:15378"/>
        <dbReference type="ChEBI" id="CHEBI:18036"/>
        <dbReference type="ChEBI" id="CHEBI:30616"/>
        <dbReference type="ChEBI" id="CHEBI:57692"/>
        <dbReference type="ChEBI" id="CHEBI:58307"/>
        <dbReference type="ChEBI" id="CHEBI:58503"/>
        <dbReference type="ChEBI" id="CHEBI:58537"/>
        <dbReference type="EC" id="2.5.1.17"/>
    </reaction>
</comment>
<evidence type="ECO:0000259" key="7">
    <source>
        <dbReference type="Pfam" id="PF01923"/>
    </source>
</evidence>
<evidence type="ECO:0000256" key="3">
    <source>
        <dbReference type="ARBA" id="ARBA00022679"/>
    </source>
</evidence>
<evidence type="ECO:0000256" key="1">
    <source>
        <dbReference type="ARBA" id="ARBA00007487"/>
    </source>
</evidence>
<sequence>MAFKIYTKTGDLGETGLFGGRRLSKSHLRIDAYGTVDELNSHLGLVRDQQQDEATREILHTIQSKLFSIGSILASDPDKQLPVPELEESDVEALETAMDEMDAQLPELKNFILPGGHPQVSQCHITRCVCRRAERLVVALAAMESVPAIVIKYLNRLSDYLFLLARWTAKELEVPEVIWKRK</sequence>
<dbReference type="GO" id="GO:0005524">
    <property type="term" value="F:ATP binding"/>
    <property type="evidence" value="ECO:0007669"/>
    <property type="project" value="UniProtKB-UniRule"/>
</dbReference>
<dbReference type="Proteomes" id="UP000223913">
    <property type="component" value="Unassembled WGS sequence"/>
</dbReference>
<name>A0A2D0N5Y1_FLAN2</name>
<dbReference type="SUPFAM" id="SSF89028">
    <property type="entry name" value="Cobalamin adenosyltransferase-like"/>
    <property type="match status" value="1"/>
</dbReference>
<gene>
    <name evidence="8" type="ORF">CRP01_24950</name>
</gene>
<dbReference type="PANTHER" id="PTHR12213:SF0">
    <property type="entry name" value="CORRINOID ADENOSYLTRANSFERASE MMAB"/>
    <property type="match status" value="1"/>
</dbReference>
<keyword evidence="3 6" id="KW-0808">Transferase</keyword>
<dbReference type="NCBIfam" id="TIGR00636">
    <property type="entry name" value="PduO_Nterm"/>
    <property type="match status" value="1"/>
</dbReference>
<dbReference type="EC" id="2.5.1.17" evidence="6"/>
<dbReference type="UniPathway" id="UPA00148">
    <property type="reaction ID" value="UER00233"/>
</dbReference>
<dbReference type="InterPro" id="IPR036451">
    <property type="entry name" value="CblAdoTrfase-like_sf"/>
</dbReference>
<dbReference type="Gene3D" id="1.20.1200.10">
    <property type="entry name" value="Cobalamin adenosyltransferase-like"/>
    <property type="match status" value="1"/>
</dbReference>
<dbReference type="PANTHER" id="PTHR12213">
    <property type="entry name" value="CORRINOID ADENOSYLTRANSFERASE"/>
    <property type="match status" value="1"/>
</dbReference>
<dbReference type="EMBL" id="PDUD01000029">
    <property type="protein sequence ID" value="PHN03800.1"/>
    <property type="molecule type" value="Genomic_DNA"/>
</dbReference>
<evidence type="ECO:0000313" key="8">
    <source>
        <dbReference type="EMBL" id="PHN03800.1"/>
    </source>
</evidence>
<evidence type="ECO:0000313" key="9">
    <source>
        <dbReference type="Proteomes" id="UP000223913"/>
    </source>
</evidence>
<feature type="domain" description="Cobalamin adenosyltransferase-like" evidence="7">
    <location>
        <begin position="5"/>
        <end position="167"/>
    </location>
</feature>
<comment type="similarity">
    <text evidence="1 6">Belongs to the Cob(I)alamin adenosyltransferase family.</text>
</comment>
<evidence type="ECO:0000256" key="2">
    <source>
        <dbReference type="ARBA" id="ARBA00011233"/>
    </source>
</evidence>
<dbReference type="GO" id="GO:0008817">
    <property type="term" value="F:corrinoid adenosyltransferase activity"/>
    <property type="evidence" value="ECO:0007669"/>
    <property type="project" value="UniProtKB-UniRule"/>
</dbReference>
<dbReference type="Pfam" id="PF01923">
    <property type="entry name" value="Cob_adeno_trans"/>
    <property type="match status" value="1"/>
</dbReference>
<keyword evidence="5 6" id="KW-0067">ATP-binding</keyword>
<evidence type="ECO:0000256" key="4">
    <source>
        <dbReference type="ARBA" id="ARBA00022741"/>
    </source>
</evidence>
<comment type="pathway">
    <text evidence="6">Cofactor biosynthesis; adenosylcobalamin biosynthesis; adenosylcobalamin from cob(II)yrinate a,c-diamide: step 2/7.</text>
</comment>